<keyword evidence="1" id="KW-1133">Transmembrane helix</keyword>
<keyword evidence="1" id="KW-0472">Membrane</keyword>
<evidence type="ECO:0000256" key="1">
    <source>
        <dbReference type="SAM" id="Phobius"/>
    </source>
</evidence>
<proteinExistence type="predicted"/>
<protein>
    <submittedName>
        <fullName evidence="2">Uncharacterized protein</fullName>
    </submittedName>
</protein>
<dbReference type="AlphaFoldDB" id="A0A6C0CZM3"/>
<keyword evidence="1" id="KW-0812">Transmembrane</keyword>
<evidence type="ECO:0000313" key="2">
    <source>
        <dbReference type="EMBL" id="QHT09264.1"/>
    </source>
</evidence>
<reference evidence="2" key="1">
    <citation type="journal article" date="2020" name="Nature">
        <title>Giant virus diversity and host interactions through global metagenomics.</title>
        <authorList>
            <person name="Schulz F."/>
            <person name="Roux S."/>
            <person name="Paez-Espino D."/>
            <person name="Jungbluth S."/>
            <person name="Walsh D.A."/>
            <person name="Denef V.J."/>
            <person name="McMahon K.D."/>
            <person name="Konstantinidis K.T."/>
            <person name="Eloe-Fadrosh E.A."/>
            <person name="Kyrpides N.C."/>
            <person name="Woyke T."/>
        </authorList>
    </citation>
    <scope>NUCLEOTIDE SEQUENCE</scope>
    <source>
        <strain evidence="2">GVMAG-M-3300023110-24</strain>
    </source>
</reference>
<name>A0A6C0CZM3_9ZZZZ</name>
<accession>A0A6C0CZM3</accession>
<feature type="transmembrane region" description="Helical" evidence="1">
    <location>
        <begin position="45"/>
        <end position="68"/>
    </location>
</feature>
<dbReference type="EMBL" id="MN739509">
    <property type="protein sequence ID" value="QHT09264.1"/>
    <property type="molecule type" value="Genomic_DNA"/>
</dbReference>
<organism evidence="2">
    <name type="scientific">viral metagenome</name>
    <dbReference type="NCBI Taxonomy" id="1070528"/>
    <lineage>
        <taxon>unclassified sequences</taxon>
        <taxon>metagenomes</taxon>
        <taxon>organismal metagenomes</taxon>
    </lineage>
</organism>
<sequence>MSEKLIDKLLKTLIEELKKEERITLINNHFIEPIVKSSIECLYPYFLYSITIIIIFFILIISILILNIKICYK</sequence>